<gene>
    <name evidence="1" type="ORF">EVA_13583</name>
</gene>
<evidence type="ECO:0000313" key="1">
    <source>
        <dbReference type="EMBL" id="EJW98312.1"/>
    </source>
</evidence>
<sequence>MKTELFLALGGFVTPLSARKCSHDLRKPNPFVFTSHSLCRFSVSEKDIFYLSLPYYWYFCLNWAENKL</sequence>
<name>J9G964_9ZZZZ</name>
<reference evidence="1" key="1">
    <citation type="journal article" date="2012" name="PLoS ONE">
        <title>Gene sets for utilization of primary and secondary nutrition supplies in the distal gut of endangered iberian lynx.</title>
        <authorList>
            <person name="Alcaide M."/>
            <person name="Messina E."/>
            <person name="Richter M."/>
            <person name="Bargiela R."/>
            <person name="Peplies J."/>
            <person name="Huws S.A."/>
            <person name="Newbold C.J."/>
            <person name="Golyshin P.N."/>
            <person name="Simon M.A."/>
            <person name="Lopez G."/>
            <person name="Yakimov M.M."/>
            <person name="Ferrer M."/>
        </authorList>
    </citation>
    <scope>NUCLEOTIDE SEQUENCE</scope>
</reference>
<dbReference type="AlphaFoldDB" id="J9G964"/>
<comment type="caution">
    <text evidence="1">The sequence shown here is derived from an EMBL/GenBank/DDBJ whole genome shotgun (WGS) entry which is preliminary data.</text>
</comment>
<protein>
    <submittedName>
        <fullName evidence="1">Uncharacterized protein</fullName>
    </submittedName>
</protein>
<accession>J9G964</accession>
<organism evidence="1">
    <name type="scientific">gut metagenome</name>
    <dbReference type="NCBI Taxonomy" id="749906"/>
    <lineage>
        <taxon>unclassified sequences</taxon>
        <taxon>metagenomes</taxon>
        <taxon>organismal metagenomes</taxon>
    </lineage>
</organism>
<proteinExistence type="predicted"/>
<dbReference type="EMBL" id="AMCI01004322">
    <property type="protein sequence ID" value="EJW98312.1"/>
    <property type="molecule type" value="Genomic_DNA"/>
</dbReference>